<dbReference type="EMBL" id="CADIKI010000007">
    <property type="protein sequence ID" value="CAB3790429.1"/>
    <property type="molecule type" value="Genomic_DNA"/>
</dbReference>
<name>A0A6J5FZG4_9BURK</name>
<reference evidence="1 2" key="1">
    <citation type="submission" date="2020-04" db="EMBL/GenBank/DDBJ databases">
        <authorList>
            <person name="De Canck E."/>
        </authorList>
    </citation>
    <scope>NUCLEOTIDE SEQUENCE [LARGE SCALE GENOMIC DNA]</scope>
    <source>
        <strain evidence="1 2">LMG 27177</strain>
    </source>
</reference>
<evidence type="ECO:0000313" key="2">
    <source>
        <dbReference type="Proteomes" id="UP000494252"/>
    </source>
</evidence>
<gene>
    <name evidence="1" type="ORF">LMG27177_02814</name>
</gene>
<dbReference type="Proteomes" id="UP000494252">
    <property type="component" value="Unassembled WGS sequence"/>
</dbReference>
<organism evidence="1 2">
    <name type="scientific">Paraburkholderia fynbosensis</name>
    <dbReference type="NCBI Taxonomy" id="1200993"/>
    <lineage>
        <taxon>Bacteria</taxon>
        <taxon>Pseudomonadati</taxon>
        <taxon>Pseudomonadota</taxon>
        <taxon>Betaproteobacteria</taxon>
        <taxon>Burkholderiales</taxon>
        <taxon>Burkholderiaceae</taxon>
        <taxon>Paraburkholderia</taxon>
    </lineage>
</organism>
<protein>
    <submittedName>
        <fullName evidence="1">Uncharacterized protein</fullName>
    </submittedName>
</protein>
<dbReference type="AlphaFoldDB" id="A0A6J5FZG4"/>
<keyword evidence="2" id="KW-1185">Reference proteome</keyword>
<evidence type="ECO:0000313" key="1">
    <source>
        <dbReference type="EMBL" id="CAB3790429.1"/>
    </source>
</evidence>
<accession>A0A6J5FZG4</accession>
<proteinExistence type="predicted"/>
<sequence length="81" mass="8836">MRLSQFISNEKEAILAEWESFAATLLPAAQGMTSLELRDHAGQILEAIASDLTMPQTIQAQIDKWRGLAPALERAGNGRAD</sequence>